<evidence type="ECO:0000256" key="6">
    <source>
        <dbReference type="ARBA" id="ARBA00022840"/>
    </source>
</evidence>
<evidence type="ECO:0000313" key="13">
    <source>
        <dbReference type="Proteomes" id="UP000467006"/>
    </source>
</evidence>
<keyword evidence="7 10" id="KW-1133">Transmembrane helix</keyword>
<proteinExistence type="predicted"/>
<gene>
    <name evidence="12" type="ORF">MDUV_33080</name>
</gene>
<evidence type="ECO:0000256" key="7">
    <source>
        <dbReference type="ARBA" id="ARBA00022989"/>
    </source>
</evidence>
<comment type="subcellular location">
    <subcellularLocation>
        <location evidence="1">Cell membrane</location>
        <topology evidence="1">Multi-pass membrane protein</topology>
    </subcellularLocation>
</comment>
<evidence type="ECO:0000313" key="12">
    <source>
        <dbReference type="EMBL" id="BBX18448.1"/>
    </source>
</evidence>
<keyword evidence="2" id="KW-1003">Cell membrane</keyword>
<organism evidence="12 13">
    <name type="scientific">Mycolicibacterium duvalii</name>
    <dbReference type="NCBI Taxonomy" id="39688"/>
    <lineage>
        <taxon>Bacteria</taxon>
        <taxon>Bacillati</taxon>
        <taxon>Actinomycetota</taxon>
        <taxon>Actinomycetes</taxon>
        <taxon>Mycobacteriales</taxon>
        <taxon>Mycobacteriaceae</taxon>
        <taxon>Mycolicibacterium</taxon>
    </lineage>
</organism>
<evidence type="ECO:0000259" key="11">
    <source>
        <dbReference type="PROSITE" id="PS50901"/>
    </source>
</evidence>
<dbReference type="InterPro" id="IPR002543">
    <property type="entry name" value="FtsK_dom"/>
</dbReference>
<evidence type="ECO:0000256" key="3">
    <source>
        <dbReference type="ARBA" id="ARBA00022692"/>
    </source>
</evidence>
<evidence type="ECO:0000256" key="5">
    <source>
        <dbReference type="ARBA" id="ARBA00022741"/>
    </source>
</evidence>
<dbReference type="Pfam" id="PF01580">
    <property type="entry name" value="FtsK_SpoIIIE"/>
    <property type="match status" value="3"/>
</dbReference>
<dbReference type="SMART" id="SM00382">
    <property type="entry name" value="AAA"/>
    <property type="match status" value="3"/>
</dbReference>
<feature type="binding site" evidence="9">
    <location>
        <begin position="353"/>
        <end position="360"/>
    </location>
    <ligand>
        <name>ATP</name>
        <dbReference type="ChEBI" id="CHEBI:30616"/>
    </ligand>
</feature>
<keyword evidence="3 10" id="KW-0812">Transmembrane</keyword>
<dbReference type="EMBL" id="AP022563">
    <property type="protein sequence ID" value="BBX18448.1"/>
    <property type="molecule type" value="Genomic_DNA"/>
</dbReference>
<feature type="binding site" evidence="9">
    <location>
        <begin position="938"/>
        <end position="945"/>
    </location>
    <ligand>
        <name>ATP</name>
        <dbReference type="ChEBI" id="CHEBI:30616"/>
    </ligand>
</feature>
<dbReference type="NCBIfam" id="TIGR03925">
    <property type="entry name" value="T7SS_EccC_b"/>
    <property type="match status" value="1"/>
</dbReference>
<sequence>MGAWYLSNGGPRQPAGLFFPAMMLFSVIGSLVYGTRATGRSGQLNQRRAEYLRYLAGVERTLLAAADAHHRWLHTRHPDPAALWMSAGEFRKSDDSQFCRVRIGLGRGASATQVVAPTLPPDEVADPVTLTAVRRLVQSYSVLDDVPVTVDLRATREIRVTGDPGRCRALVRAMLGQLAAHHHPDELGLAVRAGPTAQPFWDWVKWLPHQHSAPAVHRVVVVDGTPTPPPDERATVITLVAEVSGAPVGVVADGDPVEAHHDVMTEIDAAACARRLARFAGAGTVATSTPGDWLGLSGIDDLDTVDAAEYRRARGRRDLLRVPIGVAENGDVVCLDIKEAAAGGMGPHGLCVGATGSGKSEFLRTLTLGMIAAHAPEELNLVLVDFKGGATFLGFEHAKHVAAVITNLADEAALVARMRDALSGEVTRRQELLRAAGNLADLDAYRTARAQRRLPPLPSLFVVVDEFSELLSQHPDFADLFVVIGRLGRSLGVHLLLASQRLDEGRLRGLETHLSYRVCLKTFSAGDSRAVLGVPDAYHLPTQPGAAYLKTTSGTMTRVQTAFVSGGYRPTSSVVTDASRAAVQLYTRNSGTSPPGPAGAARQPLLAAVLRRFADTGASAHPVWLPPLSGSPRLGSLLDTAVPLRVPIGLVDRPYEQRYEPLIVDFSGPAGHLVVVGGPQAGKSTTLCSVISALAATSDASAVQFYCLDFGGGALSRLGGLPHVGSVAGRRDTELCRRTVATVESLLRLREAAFRRLGVSSLADYRAAETDGYGEVFLVVDGWSAARQEFDALEAAVTALAAQGLGYGIHVLLAASRWADLRPALKDQIGTRIELRLGDPAESEMDRRRAREVAAMPPGRGLTRTGHQFAIATPDGVTPRHDPGAPVAPAVELLPDRIDLRTLPEPGPAGAVVLGVGEDALQPVWLDLNEHPHLLVLGDAECGKTALLRAVCTQLAGTYAATQLQLDIVDYRRTLLGVVESAHLGGYSASAVALSARMVTLQQQLTARLPGERVTQQQLRDRSWWDGPEIYLVVDDYDLVAGATGNPLTALADFLPHAKDLGLHVVVARRAGGAARAMFDPVLARLRDMGCSGLVMSAGSDEGAVFGGIRPGPLPPGRATLAVRGRRAELVQVGWVDPP</sequence>
<evidence type="ECO:0000256" key="8">
    <source>
        <dbReference type="ARBA" id="ARBA00023136"/>
    </source>
</evidence>
<dbReference type="InterPro" id="IPR023837">
    <property type="entry name" value="EccCb-like_Actinobacteria"/>
</dbReference>
<dbReference type="KEGG" id="mdu:MDUV_33080"/>
<protein>
    <submittedName>
        <fullName evidence="12">Type VII secretion protein EccC</fullName>
    </submittedName>
</protein>
<dbReference type="GO" id="GO:0005524">
    <property type="term" value="F:ATP binding"/>
    <property type="evidence" value="ECO:0007669"/>
    <property type="project" value="UniProtKB-UniRule"/>
</dbReference>
<dbReference type="InterPro" id="IPR003593">
    <property type="entry name" value="AAA+_ATPase"/>
</dbReference>
<keyword evidence="6 9" id="KW-0067">ATP-binding</keyword>
<dbReference type="PANTHER" id="PTHR22683:SF1">
    <property type="entry name" value="TYPE VII SECRETION SYSTEM PROTEIN ESSC"/>
    <property type="match status" value="1"/>
</dbReference>
<name>A0A7I7K4F6_9MYCO</name>
<dbReference type="GO" id="GO:0005886">
    <property type="term" value="C:plasma membrane"/>
    <property type="evidence" value="ECO:0007669"/>
    <property type="project" value="UniProtKB-SubCell"/>
</dbReference>
<keyword evidence="8 10" id="KW-0472">Membrane</keyword>
<accession>A0A7I7K4F6</accession>
<dbReference type="PROSITE" id="PS50901">
    <property type="entry name" value="FTSK"/>
    <property type="match status" value="3"/>
</dbReference>
<feature type="domain" description="FtsK" evidence="11">
    <location>
        <begin position="659"/>
        <end position="844"/>
    </location>
</feature>
<dbReference type="InterPro" id="IPR027417">
    <property type="entry name" value="P-loop_NTPase"/>
</dbReference>
<keyword evidence="13" id="KW-1185">Reference proteome</keyword>
<dbReference type="PANTHER" id="PTHR22683">
    <property type="entry name" value="SPORULATION PROTEIN RELATED"/>
    <property type="match status" value="1"/>
</dbReference>
<evidence type="ECO:0000256" key="9">
    <source>
        <dbReference type="PROSITE-ProRule" id="PRU00289"/>
    </source>
</evidence>
<dbReference type="SUPFAM" id="SSF52540">
    <property type="entry name" value="P-loop containing nucleoside triphosphate hydrolases"/>
    <property type="match status" value="3"/>
</dbReference>
<evidence type="ECO:0000256" key="2">
    <source>
        <dbReference type="ARBA" id="ARBA00022475"/>
    </source>
</evidence>
<feature type="binding site" evidence="9">
    <location>
        <begin position="677"/>
        <end position="684"/>
    </location>
    <ligand>
        <name>ATP</name>
        <dbReference type="ChEBI" id="CHEBI:30616"/>
    </ligand>
</feature>
<evidence type="ECO:0000256" key="4">
    <source>
        <dbReference type="ARBA" id="ARBA00022737"/>
    </source>
</evidence>
<feature type="domain" description="FtsK" evidence="11">
    <location>
        <begin position="921"/>
        <end position="1105"/>
    </location>
</feature>
<evidence type="ECO:0000256" key="1">
    <source>
        <dbReference type="ARBA" id="ARBA00004651"/>
    </source>
</evidence>
<keyword evidence="5 9" id="KW-0547">Nucleotide-binding</keyword>
<feature type="domain" description="FtsK" evidence="11">
    <location>
        <begin position="330"/>
        <end position="529"/>
    </location>
</feature>
<dbReference type="Proteomes" id="UP000467006">
    <property type="component" value="Chromosome"/>
</dbReference>
<dbReference type="InterPro" id="IPR050206">
    <property type="entry name" value="FtsK/SpoIIIE/SftA"/>
</dbReference>
<dbReference type="AlphaFoldDB" id="A0A7I7K4F6"/>
<keyword evidence="4" id="KW-0677">Repeat</keyword>
<dbReference type="Gene3D" id="3.40.50.300">
    <property type="entry name" value="P-loop containing nucleotide triphosphate hydrolases"/>
    <property type="match status" value="3"/>
</dbReference>
<reference evidence="12 13" key="1">
    <citation type="journal article" date="2019" name="Emerg. Microbes Infect.">
        <title>Comprehensive subspecies identification of 175 nontuberculous mycobacteria species based on 7547 genomic profiles.</title>
        <authorList>
            <person name="Matsumoto Y."/>
            <person name="Kinjo T."/>
            <person name="Motooka D."/>
            <person name="Nabeya D."/>
            <person name="Jung N."/>
            <person name="Uechi K."/>
            <person name="Horii T."/>
            <person name="Iida T."/>
            <person name="Fujita J."/>
            <person name="Nakamura S."/>
        </authorList>
    </citation>
    <scope>NUCLEOTIDE SEQUENCE [LARGE SCALE GENOMIC DNA]</scope>
    <source>
        <strain evidence="12 13">JCM 6396</strain>
    </source>
</reference>
<dbReference type="InterPro" id="IPR023836">
    <property type="entry name" value="EccCa-like_Actinobacteria"/>
</dbReference>
<dbReference type="GO" id="GO:0003677">
    <property type="term" value="F:DNA binding"/>
    <property type="evidence" value="ECO:0007669"/>
    <property type="project" value="InterPro"/>
</dbReference>
<evidence type="ECO:0000256" key="10">
    <source>
        <dbReference type="SAM" id="Phobius"/>
    </source>
</evidence>
<feature type="transmembrane region" description="Helical" evidence="10">
    <location>
        <begin position="15"/>
        <end position="34"/>
    </location>
</feature>
<dbReference type="NCBIfam" id="TIGR03924">
    <property type="entry name" value="T7SS_EccC_a"/>
    <property type="match status" value="1"/>
</dbReference>